<dbReference type="PANTHER" id="PTHR44366:SF1">
    <property type="entry name" value="UDP-N-ACETYLGLUCOSAMINE--PEPTIDE N-ACETYLGLUCOSAMINYLTRANSFERASE 110 KDA SUBUNIT"/>
    <property type="match status" value="1"/>
</dbReference>
<dbReference type="EMBL" id="HBFS01015682">
    <property type="protein sequence ID" value="CAD8917245.1"/>
    <property type="molecule type" value="Transcribed_RNA"/>
</dbReference>
<evidence type="ECO:0000256" key="7">
    <source>
        <dbReference type="ARBA" id="ARBA00022803"/>
    </source>
</evidence>
<proteinExistence type="inferred from homology"/>
<feature type="domain" description="O-GlcNAc transferase C-terminal" evidence="9">
    <location>
        <begin position="353"/>
        <end position="596"/>
    </location>
</feature>
<feature type="domain" description="O-GlcNAc transferase C-terminal" evidence="9">
    <location>
        <begin position="607"/>
        <end position="797"/>
    </location>
</feature>
<keyword evidence="4" id="KW-0328">Glycosyltransferase</keyword>
<dbReference type="SMART" id="SM00028">
    <property type="entry name" value="TPR"/>
    <property type="match status" value="10"/>
</dbReference>
<accession>A0A7S1G9A1</accession>
<keyword evidence="7 8" id="KW-0802">TPR repeat</keyword>
<protein>
    <recommendedName>
        <fullName evidence="3">protein O-GlcNAc transferase</fullName>
        <ecNumber evidence="3">2.4.1.255</ecNumber>
    </recommendedName>
</protein>
<feature type="repeat" description="TPR" evidence="8">
    <location>
        <begin position="165"/>
        <end position="198"/>
    </location>
</feature>
<dbReference type="Gene3D" id="3.40.50.2000">
    <property type="entry name" value="Glycogen Phosphorylase B"/>
    <property type="match status" value="1"/>
</dbReference>
<dbReference type="Pfam" id="PF13844">
    <property type="entry name" value="Glyco_transf_41"/>
    <property type="match status" value="2"/>
</dbReference>
<keyword evidence="5" id="KW-0808">Transferase</keyword>
<dbReference type="Gene3D" id="1.25.40.10">
    <property type="entry name" value="Tetratricopeptide repeat domain"/>
    <property type="match status" value="3"/>
</dbReference>
<dbReference type="InterPro" id="IPR029489">
    <property type="entry name" value="OGT/SEC/SPY_C"/>
</dbReference>
<dbReference type="PROSITE" id="PS50293">
    <property type="entry name" value="TPR_REGION"/>
    <property type="match status" value="4"/>
</dbReference>
<dbReference type="PANTHER" id="PTHR44366">
    <property type="entry name" value="UDP-N-ACETYLGLUCOSAMINE--PEPTIDE N-ACETYLGLUCOSAMINYLTRANSFERASE 110 KDA SUBUNIT"/>
    <property type="match status" value="1"/>
</dbReference>
<comment type="pathway">
    <text evidence="1">Protein modification; protein glycosylation.</text>
</comment>
<comment type="similarity">
    <text evidence="2">Belongs to the glycosyltransferase 41 family. O-GlcNAc transferase subfamily.</text>
</comment>
<dbReference type="Pfam" id="PF14559">
    <property type="entry name" value="TPR_19"/>
    <property type="match status" value="1"/>
</dbReference>
<feature type="repeat" description="TPR" evidence="8">
    <location>
        <begin position="199"/>
        <end position="232"/>
    </location>
</feature>
<evidence type="ECO:0000256" key="5">
    <source>
        <dbReference type="ARBA" id="ARBA00022679"/>
    </source>
</evidence>
<dbReference type="AlphaFoldDB" id="A0A7S1G9A1"/>
<dbReference type="Pfam" id="PF13424">
    <property type="entry name" value="TPR_12"/>
    <property type="match status" value="1"/>
</dbReference>
<evidence type="ECO:0000259" key="9">
    <source>
        <dbReference type="Pfam" id="PF13844"/>
    </source>
</evidence>
<evidence type="ECO:0000256" key="4">
    <source>
        <dbReference type="ARBA" id="ARBA00022676"/>
    </source>
</evidence>
<dbReference type="SUPFAM" id="SSF48452">
    <property type="entry name" value="TPR-like"/>
    <property type="match status" value="2"/>
</dbReference>
<feature type="repeat" description="TPR" evidence="8">
    <location>
        <begin position="63"/>
        <end position="96"/>
    </location>
</feature>
<feature type="repeat" description="TPR" evidence="8">
    <location>
        <begin position="233"/>
        <end position="266"/>
    </location>
</feature>
<reference evidence="10" key="1">
    <citation type="submission" date="2021-01" db="EMBL/GenBank/DDBJ databases">
        <authorList>
            <person name="Corre E."/>
            <person name="Pelletier E."/>
            <person name="Niang G."/>
            <person name="Scheremetjew M."/>
            <person name="Finn R."/>
            <person name="Kale V."/>
            <person name="Holt S."/>
            <person name="Cochrane G."/>
            <person name="Meng A."/>
            <person name="Brown T."/>
            <person name="Cohen L."/>
        </authorList>
    </citation>
    <scope>NUCLEOTIDE SEQUENCE</scope>
    <source>
        <strain evidence="10">Ms1</strain>
    </source>
</reference>
<dbReference type="Gene3D" id="3.40.50.11380">
    <property type="match status" value="1"/>
</dbReference>
<feature type="repeat" description="TPR" evidence="8">
    <location>
        <begin position="97"/>
        <end position="130"/>
    </location>
</feature>
<dbReference type="Pfam" id="PF13181">
    <property type="entry name" value="TPR_8"/>
    <property type="match status" value="1"/>
</dbReference>
<name>A0A7S1G9A1_9STRA</name>
<gene>
    <name evidence="10" type="ORF">BSP0115_LOCUS10506</name>
</gene>
<dbReference type="InterPro" id="IPR011990">
    <property type="entry name" value="TPR-like_helical_dom_sf"/>
</dbReference>
<dbReference type="InterPro" id="IPR019734">
    <property type="entry name" value="TPR_rpt"/>
</dbReference>
<evidence type="ECO:0000256" key="6">
    <source>
        <dbReference type="ARBA" id="ARBA00022737"/>
    </source>
</evidence>
<organism evidence="10">
    <name type="scientific">Bicosoecida sp. CB-2014</name>
    <dbReference type="NCBI Taxonomy" id="1486930"/>
    <lineage>
        <taxon>Eukaryota</taxon>
        <taxon>Sar</taxon>
        <taxon>Stramenopiles</taxon>
        <taxon>Bigyra</taxon>
        <taxon>Opalozoa</taxon>
        <taxon>Bicosoecida</taxon>
    </lineage>
</organism>
<dbReference type="EC" id="2.4.1.255" evidence="3"/>
<evidence type="ECO:0000256" key="3">
    <source>
        <dbReference type="ARBA" id="ARBA00011970"/>
    </source>
</evidence>
<keyword evidence="6" id="KW-0677">Repeat</keyword>
<feature type="repeat" description="TPR" evidence="8">
    <location>
        <begin position="267"/>
        <end position="300"/>
    </location>
</feature>
<feature type="repeat" description="TPR" evidence="8">
    <location>
        <begin position="131"/>
        <end position="164"/>
    </location>
</feature>
<dbReference type="Pfam" id="PF13414">
    <property type="entry name" value="TPR_11"/>
    <property type="match status" value="2"/>
</dbReference>
<evidence type="ECO:0000313" key="10">
    <source>
        <dbReference type="EMBL" id="CAD8917245.1"/>
    </source>
</evidence>
<evidence type="ECO:0000256" key="1">
    <source>
        <dbReference type="ARBA" id="ARBA00004922"/>
    </source>
</evidence>
<dbReference type="PROSITE" id="PS50005">
    <property type="entry name" value="TPR"/>
    <property type="match status" value="8"/>
</dbReference>
<dbReference type="GO" id="GO:0097363">
    <property type="term" value="F:protein O-acetylglucosaminyltransferase activity"/>
    <property type="evidence" value="ECO:0007669"/>
    <property type="project" value="UniProtKB-EC"/>
</dbReference>
<evidence type="ECO:0000256" key="2">
    <source>
        <dbReference type="ARBA" id="ARBA00005386"/>
    </source>
</evidence>
<evidence type="ECO:0000256" key="8">
    <source>
        <dbReference type="PROSITE-ProRule" id="PRU00339"/>
    </source>
</evidence>
<sequence length="912" mass="99987">MASVLLQQGHNEEALVHFEHAVRLRPDNACWQVDLGHLYRLFGHIDRAEACFLAAIRLSPTFPIAWSNMACILKDKGNVPEAIRHYRRAIELDPACVAAHSNLGNVLKDSGQLKDAAAEYEAALKLGGDNAVILANLAATQLELGMLEPSLATFDRALALQPDFPDALSNRGNAYKLLGRTEDAVRSYEAALRSDPDHPDALNNLANTYRDMGRAREAEDMYRHAIRVRPHFAGAHSNLGNLLKEQHKMHEALAEYQLAISYDPTFTNAYSNMGNTLKDLGRFPEAVAAYLKAIELQPSFADAYANLASVYKDSGRVEEAIATYRQALSMKEAAGLPTDPIAWCNLVHTLQTVCDWRDRDAIFQRTWELIHEQMARHEVPAVQPHHALAYPFSAAKQLEIAQHYAQAPLRNVLSLGLHPYEYDPVALAKRLSLARGRRLRLGYVSSDFGNHPLAHLMQHVFLWHDRSEFEVFCMATSPSDGSQWRMAVQTGVEHFVDASALSHGDLAALIHDQEIDILVNLNGYTKGSRNDVFALQPAPVQIMYMGFPGSSGATYHQYFVTDRIASPPELAHLFTERLAYMPHCYFVNDHAQSYADAVGRLAEPDDATVNAIRARYGLPPRPTVVYCMFNQLYKIAPDVFDVWMAILKAVPDSVLWLLTFPESGKANIVNEAVRRGVDASRLVFSPVANKHEHISRGRAADLFLDTTQCNAHTTATDILWAGTPLITCPGETLASRVASSIVAALDCPELIAASLDDYQERAIAFGQDVAALRRLQAKVQGNRTTTPLFNTRKWVHDFDRLLRGMAADHRARILGESVPDVVEIEAERFGDETVTLAPPAAPPTAPMPVGVQSYVMPAAPPLAPATAVPVAAAAAAGGALQPAGVVPTPTALAPMYGIGSVDPFAAPSFAAR</sequence>
<dbReference type="GO" id="GO:0006493">
    <property type="term" value="P:protein O-linked glycosylation"/>
    <property type="evidence" value="ECO:0007669"/>
    <property type="project" value="InterPro"/>
</dbReference>
<dbReference type="InterPro" id="IPR037919">
    <property type="entry name" value="OGT"/>
</dbReference>
<feature type="repeat" description="TPR" evidence="8">
    <location>
        <begin position="301"/>
        <end position="334"/>
    </location>
</feature>